<dbReference type="RefSeq" id="WP_014612722.1">
    <property type="nucleotide sequence ID" value="NZ_AP019372.1"/>
</dbReference>
<evidence type="ECO:0000313" key="13">
    <source>
        <dbReference type="Proteomes" id="UP000600220"/>
    </source>
</evidence>
<dbReference type="OMA" id="IYEVIYM"/>
<protein>
    <submittedName>
        <fullName evidence="9">DUF4870 domain-containing protein</fullName>
    </submittedName>
</protein>
<reference evidence="7 10" key="1">
    <citation type="journal article" date="2018" name="Vet. Microbiol.">
        <title>Clonal diversity and geographic distribution of methicillin-resistant Staphylococcus pseudintermedius from Australian animals: Discovery of novel sequence types.</title>
        <authorList>
            <person name="Worthing K.A."/>
            <person name="Abraham S."/>
            <person name="Coombs G.W."/>
            <person name="Pang S."/>
            <person name="Saputra S."/>
            <person name="Jordan D."/>
            <person name="Trott D.J."/>
            <person name="Norris J.M."/>
        </authorList>
    </citation>
    <scope>NUCLEOTIDE SEQUENCE [LARGE SCALE GENOMIC DNA]</scope>
    <source>
        <strain evidence="7 10">ST525 1</strain>
    </source>
</reference>
<evidence type="ECO:0000313" key="7">
    <source>
        <dbReference type="EMBL" id="PWZ77345.1"/>
    </source>
</evidence>
<gene>
    <name evidence="7" type="ORF">DD902_00455</name>
    <name evidence="9" type="ORF">DV961_02595</name>
    <name evidence="6" type="ORF">EGV54_07845</name>
    <name evidence="8" type="ORF">JGZ15_00340</name>
</gene>
<keyword evidence="13" id="KW-1185">Reference proteome</keyword>
<dbReference type="Proteomes" id="UP000600220">
    <property type="component" value="Unassembled WGS sequence"/>
</dbReference>
<reference evidence="6 13" key="4">
    <citation type="submission" date="2018-11" db="EMBL/GenBank/DDBJ databases">
        <authorList>
            <consortium name="Veterinary Laboratory Investigation and Response Network"/>
        </authorList>
    </citation>
    <scope>NUCLEOTIDE SEQUENCE [LARGE SCALE GENOMIC DNA]</scope>
    <source>
        <strain evidence="6 13">SPSE-18-VL-LA-PA-Ryan-0021</strain>
    </source>
</reference>
<evidence type="ECO:0000313" key="8">
    <source>
        <dbReference type="EMBL" id="QQM98178.1"/>
    </source>
</evidence>
<dbReference type="EMBL" id="QEIT01000004">
    <property type="protein sequence ID" value="PWZ77345.1"/>
    <property type="molecule type" value="Genomic_DNA"/>
</dbReference>
<organism evidence="9 11">
    <name type="scientific">Staphylococcus pseudintermedius</name>
    <dbReference type="NCBI Taxonomy" id="283734"/>
    <lineage>
        <taxon>Bacteria</taxon>
        <taxon>Bacillati</taxon>
        <taxon>Bacillota</taxon>
        <taxon>Bacilli</taxon>
        <taxon>Bacillales</taxon>
        <taxon>Staphylococcaceae</taxon>
        <taxon>Staphylococcus</taxon>
        <taxon>Staphylococcus intermedius group</taxon>
    </lineage>
</organism>
<dbReference type="EMBL" id="QQPC01000010">
    <property type="protein sequence ID" value="REA83485.1"/>
    <property type="molecule type" value="Genomic_DNA"/>
</dbReference>
<evidence type="ECO:0000256" key="2">
    <source>
        <dbReference type="ARBA" id="ARBA00022692"/>
    </source>
</evidence>
<accession>A0A166QSA2</accession>
<reference evidence="11" key="3">
    <citation type="journal article" date="2018" name="Vet. Microbiol.">
        <title>Molecular epidemiology of methicillin-resistant staphylococci amongst veterinary personnel, personnel-owned pets, patients and the hospital environment of two companion animal veterinary hospitals.</title>
        <authorList>
            <person name="Worthing K.A."/>
            <person name="Brown J."/>
            <person name="Gerber L."/>
            <person name="Abraham S."/>
            <person name="Trott D."/>
            <person name="Norris J.M."/>
        </authorList>
    </citation>
    <scope>NUCLEOTIDE SEQUENCE [LARGE SCALE GENOMIC DNA]</scope>
    <source>
        <strain evidence="11">ST496-2</strain>
    </source>
</reference>
<keyword evidence="4 5" id="KW-0472">Membrane</keyword>
<evidence type="ECO:0000313" key="9">
    <source>
        <dbReference type="EMBL" id="REA83485.1"/>
    </source>
</evidence>
<feature type="transmembrane region" description="Helical" evidence="5">
    <location>
        <begin position="12"/>
        <end position="32"/>
    </location>
</feature>
<evidence type="ECO:0000313" key="12">
    <source>
        <dbReference type="Proteomes" id="UP000595859"/>
    </source>
</evidence>
<dbReference type="Proteomes" id="UP000246800">
    <property type="component" value="Unassembled WGS sequence"/>
</dbReference>
<dbReference type="OrthoDB" id="2328241at2"/>
<dbReference type="Proteomes" id="UP000256409">
    <property type="component" value="Unassembled WGS sequence"/>
</dbReference>
<reference evidence="8 12" key="5">
    <citation type="submission" date="2020-12" db="EMBL/GenBank/DDBJ databases">
        <title>Whole genome sequencing and de novo assembly of Staphylococcus pseudintermedius: a novel pangenome approach to unravel pathogenesis of canine pyoderma.</title>
        <authorList>
            <person name="Ferrer L."/>
            <person name="Perez D."/>
            <person name="Fonticoba R."/>
            <person name="Vines J."/>
            <person name="Fabregas N."/>
            <person name="Madronero S."/>
            <person name="Meroni G."/>
            <person name="Martino P."/>
            <person name="Martinez S."/>
            <person name="Cusco A."/>
            <person name="Migura L."/>
            <person name="Francino O."/>
        </authorList>
    </citation>
    <scope>NUCLEOTIDE SEQUENCE [LARGE SCALE GENOMIC DNA]</scope>
    <source>
        <strain evidence="8 12">HSP080</strain>
    </source>
</reference>
<dbReference type="Proteomes" id="UP000595859">
    <property type="component" value="Chromosome"/>
</dbReference>
<evidence type="ECO:0000313" key="10">
    <source>
        <dbReference type="Proteomes" id="UP000246800"/>
    </source>
</evidence>
<evidence type="ECO:0000313" key="6">
    <source>
        <dbReference type="EMBL" id="EGQ4385005.1"/>
    </source>
</evidence>
<evidence type="ECO:0000256" key="5">
    <source>
        <dbReference type="SAM" id="Phobius"/>
    </source>
</evidence>
<dbReference type="AlphaFoldDB" id="A0A166QSA2"/>
<sequence length="107" mass="11846">MSTTTEKLLAFLSYFSVFFAPVLFPLIVWLVAPQPVSTHGKKALIYHILPTVFSIIAFACFMVLFNTSGAVLTTLLVIVIIITIVGSLYYLVYNLYAGIKVLVVDQL</sequence>
<dbReference type="EMBL" id="CP066884">
    <property type="protein sequence ID" value="QQM98178.1"/>
    <property type="molecule type" value="Genomic_DNA"/>
</dbReference>
<dbReference type="InterPro" id="IPR019109">
    <property type="entry name" value="MamF_MmsF"/>
</dbReference>
<evidence type="ECO:0000313" key="11">
    <source>
        <dbReference type="Proteomes" id="UP000256409"/>
    </source>
</evidence>
<name>A0A166QSA2_STAPS</name>
<proteinExistence type="predicted"/>
<feature type="transmembrane region" description="Helical" evidence="5">
    <location>
        <begin position="44"/>
        <end position="65"/>
    </location>
</feature>
<dbReference type="EMBL" id="AAXKXX010000010">
    <property type="protein sequence ID" value="EGQ4385005.1"/>
    <property type="molecule type" value="Genomic_DNA"/>
</dbReference>
<keyword evidence="3 5" id="KW-1133">Transmembrane helix</keyword>
<evidence type="ECO:0000256" key="3">
    <source>
        <dbReference type="ARBA" id="ARBA00022989"/>
    </source>
</evidence>
<evidence type="ECO:0000256" key="4">
    <source>
        <dbReference type="ARBA" id="ARBA00023136"/>
    </source>
</evidence>
<keyword evidence="2 5" id="KW-0812">Transmembrane</keyword>
<evidence type="ECO:0000256" key="1">
    <source>
        <dbReference type="ARBA" id="ARBA00004141"/>
    </source>
</evidence>
<feature type="transmembrane region" description="Helical" evidence="5">
    <location>
        <begin position="71"/>
        <end position="92"/>
    </location>
</feature>
<comment type="subcellular location">
    <subcellularLocation>
        <location evidence="1">Membrane</location>
        <topology evidence="1">Multi-pass membrane protein</topology>
    </subcellularLocation>
</comment>
<reference evidence="9" key="2">
    <citation type="journal article" date="2018" name="Vet. Microbiol.">
        <title>Methicillin-resistant staphylococci amongst veterinary personnel, personnel-owned pets, patients and the hospital environment of two small animal veterinary hospitals.</title>
        <authorList>
            <person name="Worthing K.A."/>
            <person name="Brown J."/>
            <person name="Gerber L."/>
            <person name="Abraham S."/>
            <person name="Trott D."/>
            <person name="Norris J.M."/>
        </authorList>
    </citation>
    <scope>NUCLEOTIDE SEQUENCE</scope>
    <source>
        <strain evidence="9">ST496-2</strain>
    </source>
</reference>
<dbReference type="Pfam" id="PF09685">
    <property type="entry name" value="MamF_MmsF"/>
    <property type="match status" value="1"/>
</dbReference>
<dbReference type="GeneID" id="93824037"/>
<dbReference type="eggNOG" id="ENOG5032VBI">
    <property type="taxonomic scope" value="Bacteria"/>
</dbReference>